<gene>
    <name evidence="7" type="primary">LOC106551851</name>
</gene>
<name>A0A6I9YP51_9SAUR</name>
<dbReference type="KEGG" id="tsr:106551851"/>
<dbReference type="GO" id="GO:0098609">
    <property type="term" value="P:cell-cell adhesion"/>
    <property type="evidence" value="ECO:0007669"/>
    <property type="project" value="TreeGrafter"/>
</dbReference>
<reference evidence="7" key="1">
    <citation type="submission" date="2025-08" db="UniProtKB">
        <authorList>
            <consortium name="RefSeq"/>
        </authorList>
    </citation>
    <scope>IDENTIFICATION</scope>
    <source>
        <tissue evidence="7">Skeletal muscle</tissue>
    </source>
</reference>
<evidence type="ECO:0000313" key="6">
    <source>
        <dbReference type="Proteomes" id="UP000504617"/>
    </source>
</evidence>
<dbReference type="SUPFAM" id="SSF48726">
    <property type="entry name" value="Immunoglobulin"/>
    <property type="match status" value="2"/>
</dbReference>
<dbReference type="GO" id="GO:0016020">
    <property type="term" value="C:membrane"/>
    <property type="evidence" value="ECO:0007669"/>
    <property type="project" value="UniProtKB-SubCell"/>
</dbReference>
<dbReference type="AlphaFoldDB" id="A0A6I9YP51"/>
<dbReference type="Proteomes" id="UP000504617">
    <property type="component" value="Unplaced"/>
</dbReference>
<dbReference type="InterPro" id="IPR013783">
    <property type="entry name" value="Ig-like_fold"/>
</dbReference>
<evidence type="ECO:0000313" key="7">
    <source>
        <dbReference type="RefSeq" id="XP_013925485.1"/>
    </source>
</evidence>
<keyword evidence="2" id="KW-1015">Disulfide bond</keyword>
<keyword evidence="4" id="KW-0732">Signal</keyword>
<keyword evidence="1" id="KW-0677">Repeat</keyword>
<dbReference type="InterPro" id="IPR007110">
    <property type="entry name" value="Ig-like_dom"/>
</dbReference>
<dbReference type="InterPro" id="IPR003598">
    <property type="entry name" value="Ig_sub2"/>
</dbReference>
<dbReference type="PANTHER" id="PTHR44170">
    <property type="entry name" value="PROTEIN SIDEKICK"/>
    <property type="match status" value="1"/>
</dbReference>
<feature type="domain" description="Ig-like" evidence="5">
    <location>
        <begin position="37"/>
        <end position="127"/>
    </location>
</feature>
<feature type="region of interest" description="Disordered" evidence="3">
    <location>
        <begin position="264"/>
        <end position="313"/>
    </location>
</feature>
<accession>A0A6I9YP51</accession>
<dbReference type="FunFam" id="2.60.40.10:FF:000662">
    <property type="entry name" value="Tyrosine-protein kinase receptor UFO"/>
    <property type="match status" value="1"/>
</dbReference>
<dbReference type="Gene3D" id="2.60.40.10">
    <property type="entry name" value="Immunoglobulins"/>
    <property type="match status" value="2"/>
</dbReference>
<feature type="compositionally biased region" description="Basic and acidic residues" evidence="3">
    <location>
        <begin position="270"/>
        <end position="296"/>
    </location>
</feature>
<dbReference type="InterPro" id="IPR036179">
    <property type="entry name" value="Ig-like_dom_sf"/>
</dbReference>
<feature type="chain" id="PRO_5027095689" evidence="4">
    <location>
        <begin position="34"/>
        <end position="313"/>
    </location>
</feature>
<proteinExistence type="predicted"/>
<dbReference type="PANTHER" id="PTHR44170:SF6">
    <property type="entry name" value="CONTACTIN"/>
    <property type="match status" value="1"/>
</dbReference>
<dbReference type="GeneID" id="106551851"/>
<dbReference type="InterPro" id="IPR003599">
    <property type="entry name" value="Ig_sub"/>
</dbReference>
<keyword evidence="6" id="KW-1185">Reference proteome</keyword>
<sequence length="313" mass="34129">MIFEATFRFGKMDQVRWCLLSSLLAWLMGISHTQEAGYFHESPSNLTSSLGKDVKLTCSVLALGEAPEISWLKDGEAFEIANINQIQVPLDEEEWMTTSELSISSLQLSDMGNYQCVASVNGSKLVSEDAYLQLEGLPFFSEEPQDLEITAGAAFNLSCAAQGPPEPVLVIWLQDSVPLNSLADPLAETPSVLRVRGLNHSSSFSCEAHNAKGVSTSRTAAVTALGYQFLSGYSSRAMKPSFSLNPTGKGETIPVFLTAGMNASAIGPPEKTDNKLRSANEEDAYKTKMQQNRKESNYGLHRGFYNKPLALKK</sequence>
<evidence type="ECO:0000256" key="3">
    <source>
        <dbReference type="SAM" id="MobiDB-lite"/>
    </source>
</evidence>
<protein>
    <submittedName>
        <fullName evidence="7">Tyrosine-protein kinase receptor UFO-like</fullName>
    </submittedName>
</protein>
<evidence type="ECO:0000256" key="1">
    <source>
        <dbReference type="ARBA" id="ARBA00022737"/>
    </source>
</evidence>
<feature type="signal peptide" evidence="4">
    <location>
        <begin position="1"/>
        <end position="33"/>
    </location>
</feature>
<dbReference type="SMART" id="SM00409">
    <property type="entry name" value="IG"/>
    <property type="match status" value="2"/>
</dbReference>
<evidence type="ECO:0000259" key="5">
    <source>
        <dbReference type="PROSITE" id="PS50835"/>
    </source>
</evidence>
<dbReference type="OrthoDB" id="4062651at2759"/>
<evidence type="ECO:0000256" key="4">
    <source>
        <dbReference type="SAM" id="SignalP"/>
    </source>
</evidence>
<dbReference type="PROSITE" id="PS50835">
    <property type="entry name" value="IG_LIKE"/>
    <property type="match status" value="2"/>
</dbReference>
<dbReference type="SMART" id="SM00408">
    <property type="entry name" value="IGc2"/>
    <property type="match status" value="2"/>
</dbReference>
<organism evidence="6 7">
    <name type="scientific">Thamnophis sirtalis</name>
    <dbReference type="NCBI Taxonomy" id="35019"/>
    <lineage>
        <taxon>Eukaryota</taxon>
        <taxon>Metazoa</taxon>
        <taxon>Chordata</taxon>
        <taxon>Craniata</taxon>
        <taxon>Vertebrata</taxon>
        <taxon>Euteleostomi</taxon>
        <taxon>Lepidosauria</taxon>
        <taxon>Squamata</taxon>
        <taxon>Bifurcata</taxon>
        <taxon>Unidentata</taxon>
        <taxon>Episquamata</taxon>
        <taxon>Toxicofera</taxon>
        <taxon>Serpentes</taxon>
        <taxon>Colubroidea</taxon>
        <taxon>Colubridae</taxon>
        <taxon>Natricinae</taxon>
        <taxon>Thamnophis</taxon>
    </lineage>
</organism>
<dbReference type="RefSeq" id="XP_013925485.1">
    <property type="nucleotide sequence ID" value="XM_014070010.1"/>
</dbReference>
<dbReference type="Pfam" id="PF13927">
    <property type="entry name" value="Ig_3"/>
    <property type="match status" value="2"/>
</dbReference>
<feature type="domain" description="Ig-like" evidence="5">
    <location>
        <begin position="138"/>
        <end position="223"/>
    </location>
</feature>
<evidence type="ECO:0000256" key="2">
    <source>
        <dbReference type="ARBA" id="ARBA00023157"/>
    </source>
</evidence>